<organism evidence="1">
    <name type="scientific">Siphoviridae sp. ctYaH2</name>
    <dbReference type="NCBI Taxonomy" id="2825549"/>
    <lineage>
        <taxon>Viruses</taxon>
        <taxon>Duplodnaviria</taxon>
        <taxon>Heunggongvirae</taxon>
        <taxon>Uroviricota</taxon>
        <taxon>Caudoviricetes</taxon>
    </lineage>
</organism>
<proteinExistence type="predicted"/>
<accession>A0A8S5V5G0</accession>
<name>A0A8S5V5G0_9CAUD</name>
<reference evidence="1" key="1">
    <citation type="journal article" date="2021" name="Proc. Natl. Acad. Sci. U.S.A.">
        <title>A Catalog of Tens of Thousands of Viruses from Human Metagenomes Reveals Hidden Associations with Chronic Diseases.</title>
        <authorList>
            <person name="Tisza M.J."/>
            <person name="Buck C.B."/>
        </authorList>
    </citation>
    <scope>NUCLEOTIDE SEQUENCE</scope>
    <source>
        <strain evidence="1">CtYaH2</strain>
    </source>
</reference>
<dbReference type="EMBL" id="BK016199">
    <property type="protein sequence ID" value="DAG01934.1"/>
    <property type="molecule type" value="Genomic_DNA"/>
</dbReference>
<protein>
    <submittedName>
        <fullName evidence="1">Uncharacterized protein</fullName>
    </submittedName>
</protein>
<evidence type="ECO:0000313" key="1">
    <source>
        <dbReference type="EMBL" id="DAG01934.1"/>
    </source>
</evidence>
<sequence>MNDGEVKEKSKIAEVVICECYTLSDVNKRMINLLPLLYYCSK</sequence>